<feature type="compositionally biased region" description="Low complexity" evidence="10">
    <location>
        <begin position="299"/>
        <end position="316"/>
    </location>
</feature>
<keyword evidence="2 9" id="KW-0055">Arginine biosynthesis</keyword>
<feature type="binding site" evidence="9">
    <location>
        <position position="160"/>
    </location>
    <ligand>
        <name>substrate</name>
    </ligand>
</feature>
<feature type="site" description="Transition state stabilizer" evidence="9">
    <location>
        <position position="222"/>
    </location>
</feature>
<gene>
    <name evidence="9" type="primary">argB</name>
    <name evidence="12" type="ORF">SA87_06310</name>
</gene>
<evidence type="ECO:0000313" key="13">
    <source>
        <dbReference type="Proteomes" id="UP000243024"/>
    </source>
</evidence>
<evidence type="ECO:0000259" key="11">
    <source>
        <dbReference type="Pfam" id="PF00696"/>
    </source>
</evidence>
<dbReference type="Gene3D" id="3.40.1160.10">
    <property type="entry name" value="Acetylglutamate kinase-like"/>
    <property type="match status" value="1"/>
</dbReference>
<evidence type="ECO:0000256" key="3">
    <source>
        <dbReference type="ARBA" id="ARBA00022605"/>
    </source>
</evidence>
<keyword evidence="4 9" id="KW-0808">Transferase</keyword>
<dbReference type="EMBL" id="JXBB01000005">
    <property type="protein sequence ID" value="OAR05107.1"/>
    <property type="molecule type" value="Genomic_DNA"/>
</dbReference>
<comment type="similarity">
    <text evidence="9">Belongs to the acetylglutamate kinase family. ArgB subfamily.</text>
</comment>
<keyword evidence="13" id="KW-1185">Reference proteome</keyword>
<dbReference type="InterPro" id="IPR036393">
    <property type="entry name" value="AceGlu_kinase-like_sf"/>
</dbReference>
<name>A0A179IQZ4_HYDSH</name>
<feature type="binding site" evidence="9">
    <location>
        <position position="67"/>
    </location>
    <ligand>
        <name>substrate</name>
    </ligand>
</feature>
<evidence type="ECO:0000256" key="1">
    <source>
        <dbReference type="ARBA" id="ARBA00004828"/>
    </source>
</evidence>
<evidence type="ECO:0000256" key="7">
    <source>
        <dbReference type="ARBA" id="ARBA00022840"/>
    </source>
</evidence>
<proteinExistence type="inferred from homology"/>
<dbReference type="InterPro" id="IPR004662">
    <property type="entry name" value="AcgluKinase_fam"/>
</dbReference>
<dbReference type="HAMAP" id="MF_00082">
    <property type="entry name" value="ArgB"/>
    <property type="match status" value="1"/>
</dbReference>
<comment type="caution">
    <text evidence="12">The sequence shown here is derived from an EMBL/GenBank/DDBJ whole genome shotgun (WGS) entry which is preliminary data.</text>
</comment>
<evidence type="ECO:0000256" key="9">
    <source>
        <dbReference type="HAMAP-Rule" id="MF_00082"/>
    </source>
</evidence>
<dbReference type="UniPathway" id="UPA00068">
    <property type="reaction ID" value="UER00107"/>
</dbReference>
<dbReference type="CDD" id="cd04238">
    <property type="entry name" value="AAK_NAGK-like"/>
    <property type="match status" value="1"/>
</dbReference>
<dbReference type="InterPro" id="IPR037528">
    <property type="entry name" value="ArgB"/>
</dbReference>
<evidence type="ECO:0000256" key="2">
    <source>
        <dbReference type="ARBA" id="ARBA00022571"/>
    </source>
</evidence>
<comment type="pathway">
    <text evidence="1 9">Amino-acid biosynthesis; L-arginine biosynthesis; N(2)-acetyl-L-ornithine from L-glutamate: step 2/4.</text>
</comment>
<evidence type="ECO:0000256" key="4">
    <source>
        <dbReference type="ARBA" id="ARBA00022679"/>
    </source>
</evidence>
<dbReference type="GO" id="GO:0003991">
    <property type="term" value="F:acetylglutamate kinase activity"/>
    <property type="evidence" value="ECO:0007669"/>
    <property type="project" value="UniProtKB-UniRule"/>
</dbReference>
<evidence type="ECO:0000256" key="6">
    <source>
        <dbReference type="ARBA" id="ARBA00022777"/>
    </source>
</evidence>
<evidence type="ECO:0000256" key="10">
    <source>
        <dbReference type="SAM" id="MobiDB-lite"/>
    </source>
</evidence>
<comment type="subcellular location">
    <subcellularLocation>
        <location evidence="9">Cytoplasm</location>
    </subcellularLocation>
</comment>
<keyword evidence="5 9" id="KW-0547">Nucleotide-binding</keyword>
<keyword evidence="6 9" id="KW-0418">Kinase</keyword>
<dbReference type="InterPro" id="IPR001048">
    <property type="entry name" value="Asp/Glu/Uridylate_kinase"/>
</dbReference>
<dbReference type="PANTHER" id="PTHR23342:SF0">
    <property type="entry name" value="N-ACETYLGLUTAMATE SYNTHASE, MITOCHONDRIAL"/>
    <property type="match status" value="1"/>
</dbReference>
<dbReference type="GO" id="GO:0005737">
    <property type="term" value="C:cytoplasm"/>
    <property type="evidence" value="ECO:0007669"/>
    <property type="project" value="UniProtKB-SubCell"/>
</dbReference>
<feature type="compositionally biased region" description="Low complexity" evidence="10">
    <location>
        <begin position="327"/>
        <end position="344"/>
    </location>
</feature>
<dbReference type="EC" id="2.7.2.8" evidence="9"/>
<dbReference type="AlphaFoldDB" id="A0A179IQZ4"/>
<dbReference type="GO" id="GO:0005524">
    <property type="term" value="F:ATP binding"/>
    <property type="evidence" value="ECO:0007669"/>
    <property type="project" value="UniProtKB-UniRule"/>
</dbReference>
<keyword evidence="7 9" id="KW-0067">ATP-binding</keyword>
<evidence type="ECO:0000256" key="8">
    <source>
        <dbReference type="ARBA" id="ARBA00048141"/>
    </source>
</evidence>
<dbReference type="PANTHER" id="PTHR23342">
    <property type="entry name" value="N-ACETYLGLUTAMATE SYNTHASE"/>
    <property type="match status" value="1"/>
</dbReference>
<feature type="region of interest" description="Disordered" evidence="10">
    <location>
        <begin position="272"/>
        <end position="362"/>
    </location>
</feature>
<dbReference type="SUPFAM" id="SSF53633">
    <property type="entry name" value="Carbamate kinase-like"/>
    <property type="match status" value="1"/>
</dbReference>
<reference evidence="12 13" key="1">
    <citation type="submission" date="2015-09" db="EMBL/GenBank/DDBJ databases">
        <title>Draft genome sequence of Hydrogenibacillus schlegelii DSM 2000.</title>
        <authorList>
            <person name="Hemp J."/>
        </authorList>
    </citation>
    <scope>NUCLEOTIDE SEQUENCE [LARGE SCALE GENOMIC DNA]</scope>
    <source>
        <strain evidence="12 13">MA 48</strain>
    </source>
</reference>
<dbReference type="STRING" id="1484.SA87_06310"/>
<dbReference type="GO" id="GO:0042450">
    <property type="term" value="P:L-arginine biosynthetic process via ornithine"/>
    <property type="evidence" value="ECO:0007669"/>
    <property type="project" value="UniProtKB-UniRule"/>
</dbReference>
<protein>
    <recommendedName>
        <fullName evidence="9">Acetylglutamate kinase</fullName>
        <ecNumber evidence="9">2.7.2.8</ecNumber>
    </recommendedName>
    <alternativeName>
        <fullName evidence="9">N-acetyl-L-glutamate 5-phosphotransferase</fullName>
    </alternativeName>
    <alternativeName>
        <fullName evidence="9">NAG kinase</fullName>
        <shortName evidence="9">NAGK</shortName>
    </alternativeName>
</protein>
<feature type="site" description="Transition state stabilizer" evidence="9">
    <location>
        <position position="13"/>
    </location>
</feature>
<keyword evidence="9" id="KW-0963">Cytoplasm</keyword>
<comment type="catalytic activity">
    <reaction evidence="8 9">
        <text>N-acetyl-L-glutamate + ATP = N-acetyl-L-glutamyl 5-phosphate + ADP</text>
        <dbReference type="Rhea" id="RHEA:14629"/>
        <dbReference type="ChEBI" id="CHEBI:30616"/>
        <dbReference type="ChEBI" id="CHEBI:44337"/>
        <dbReference type="ChEBI" id="CHEBI:57936"/>
        <dbReference type="ChEBI" id="CHEBI:456216"/>
        <dbReference type="EC" id="2.7.2.8"/>
    </reaction>
</comment>
<dbReference type="Pfam" id="PF00696">
    <property type="entry name" value="AA_kinase"/>
    <property type="match status" value="1"/>
</dbReference>
<dbReference type="NCBIfam" id="TIGR00761">
    <property type="entry name" value="argB"/>
    <property type="match status" value="1"/>
</dbReference>
<comment type="function">
    <text evidence="9">Catalyzes the ATP-dependent phosphorylation of N-acetyl-L-glutamate.</text>
</comment>
<feature type="domain" description="Aspartate/glutamate/uridylate kinase" evidence="11">
    <location>
        <begin position="10"/>
        <end position="240"/>
    </location>
</feature>
<evidence type="ECO:0000313" key="12">
    <source>
        <dbReference type="EMBL" id="OAR05107.1"/>
    </source>
</evidence>
<feature type="binding site" evidence="9">
    <location>
        <begin position="45"/>
        <end position="46"/>
    </location>
    <ligand>
        <name>substrate</name>
    </ligand>
</feature>
<evidence type="ECO:0000256" key="5">
    <source>
        <dbReference type="ARBA" id="ARBA00022741"/>
    </source>
</evidence>
<sequence length="362" mass="35053">MESRMETGGLVIKIGGSVLDAAGAAWFGALKALADERPIVVVHGGGPAIDARLKSLGLAIEKRGGLRVTDAATLAVVEGVLAGELNGAVVRTLLRAGVPAWGVSGAAARLIAVEPKDGGALGRVGTIRAVDPAPLRAIQKAGCVPVVAPLGLGPDGEAYNVNADEAAAALAAALGYGVVFVSDVPGVLVETPAGRTVLPALPAAEAEAHIAGGAITGGMIPKVRAAVRAVEGGAPAAWIVGADPAALLAVGRCGSPVAPVPSDVQGAPIGTRIVADGADGSGLGDRSAGPGLRADKTAESAVAAAAPAADRPSPTAFGGDQAEPRAADTPGAGSGAAAGDTGWGRFSGTEGGMSDARVVRPL</sequence>
<keyword evidence="3 9" id="KW-0028">Amino-acid biosynthesis</keyword>
<accession>A0A179IQZ4</accession>
<dbReference type="Proteomes" id="UP000243024">
    <property type="component" value="Unassembled WGS sequence"/>
</dbReference>
<organism evidence="12 13">
    <name type="scientific">Hydrogenibacillus schlegelii</name>
    <name type="common">Bacillus schlegelii</name>
    <dbReference type="NCBI Taxonomy" id="1484"/>
    <lineage>
        <taxon>Bacteria</taxon>
        <taxon>Bacillati</taxon>
        <taxon>Bacillota</taxon>
        <taxon>Bacilli</taxon>
        <taxon>Bacillales</taxon>
        <taxon>Bacillales Family X. Incertae Sedis</taxon>
        <taxon>Hydrogenibacillus</taxon>
    </lineage>
</organism>